<reference evidence="2" key="1">
    <citation type="submission" date="2021-02" db="EMBL/GenBank/DDBJ databases">
        <authorList>
            <person name="Dougan E. K."/>
            <person name="Rhodes N."/>
            <person name="Thang M."/>
            <person name="Chan C."/>
        </authorList>
    </citation>
    <scope>NUCLEOTIDE SEQUENCE</scope>
</reference>
<keyword evidence="3" id="KW-1185">Reference proteome</keyword>
<feature type="compositionally biased region" description="Low complexity" evidence="1">
    <location>
        <begin position="133"/>
        <end position="142"/>
    </location>
</feature>
<comment type="caution">
    <text evidence="2">The sequence shown here is derived from an EMBL/GenBank/DDBJ whole genome shotgun (WGS) entry which is preliminary data.</text>
</comment>
<organism evidence="2 3">
    <name type="scientific">Symbiodinium natans</name>
    <dbReference type="NCBI Taxonomy" id="878477"/>
    <lineage>
        <taxon>Eukaryota</taxon>
        <taxon>Sar</taxon>
        <taxon>Alveolata</taxon>
        <taxon>Dinophyceae</taxon>
        <taxon>Suessiales</taxon>
        <taxon>Symbiodiniaceae</taxon>
        <taxon>Symbiodinium</taxon>
    </lineage>
</organism>
<feature type="compositionally biased region" description="Basic and acidic residues" evidence="1">
    <location>
        <begin position="343"/>
        <end position="358"/>
    </location>
</feature>
<protein>
    <submittedName>
        <fullName evidence="2">Uncharacterized protein</fullName>
    </submittedName>
</protein>
<sequence length="432" mass="47319">VRVLRAKLAAAKAQAQAKAAEAKAQAADAEAEAKGDAEEQKEAEDQAAEEEQKAEAAEDQKPEAKPEVAEDDKVEAEEDKEKAAQDEPREDEKQEVNAEEEKHKDEAAQVPEAKQEEEQATPATAKDSKEPGEQQPPCQEQPDASKTQELPTGLASILGEGEAAGLPPTPAQIPGTPVFAGLVKAPGREAPAAIAAAGHAVQRAYAGPVSRWMISLSVPAMQHYVFKHPQVVDMTDHKLWKYTESFAAKADLETVKISTFLSSLERRFGEQLQERKPRQSPIGQLGTIRILKTCLNQRMQRQRQQQEQQPEPEPEEEEPAEAADGKKSKVKKKAKAKPKPKVKGMECQKERRMIEPASKKKKTTPEEDPEHVSIEERDDLVWAVRVLAPFGMTEIPLHPHQGGELVVKPPVGQVGSFAQLADVALMPSSTYL</sequence>
<evidence type="ECO:0000256" key="1">
    <source>
        <dbReference type="SAM" id="MobiDB-lite"/>
    </source>
</evidence>
<evidence type="ECO:0000313" key="3">
    <source>
        <dbReference type="Proteomes" id="UP000604046"/>
    </source>
</evidence>
<name>A0A812H9K9_9DINO</name>
<feature type="region of interest" description="Disordered" evidence="1">
    <location>
        <begin position="297"/>
        <end position="373"/>
    </location>
</feature>
<feature type="region of interest" description="Disordered" evidence="1">
    <location>
        <begin position="18"/>
        <end position="148"/>
    </location>
</feature>
<accession>A0A812H9K9</accession>
<feature type="compositionally biased region" description="Acidic residues" evidence="1">
    <location>
        <begin position="69"/>
        <end position="78"/>
    </location>
</feature>
<evidence type="ECO:0000313" key="2">
    <source>
        <dbReference type="EMBL" id="CAE6943597.1"/>
    </source>
</evidence>
<feature type="compositionally biased region" description="Low complexity" evidence="1">
    <location>
        <begin position="18"/>
        <end position="28"/>
    </location>
</feature>
<feature type="compositionally biased region" description="Low complexity" evidence="1">
    <location>
        <begin position="297"/>
        <end position="309"/>
    </location>
</feature>
<feature type="compositionally biased region" description="Acidic residues" evidence="1">
    <location>
        <begin position="310"/>
        <end position="321"/>
    </location>
</feature>
<proteinExistence type="predicted"/>
<feature type="compositionally biased region" description="Basic and acidic residues" evidence="1">
    <location>
        <begin position="31"/>
        <end position="68"/>
    </location>
</feature>
<dbReference type="AlphaFoldDB" id="A0A812H9K9"/>
<feature type="non-terminal residue" evidence="2">
    <location>
        <position position="432"/>
    </location>
</feature>
<dbReference type="Proteomes" id="UP000604046">
    <property type="component" value="Unassembled WGS sequence"/>
</dbReference>
<feature type="compositionally biased region" description="Basic and acidic residues" evidence="1">
    <location>
        <begin position="79"/>
        <end position="117"/>
    </location>
</feature>
<dbReference type="EMBL" id="CAJNDS010000070">
    <property type="protein sequence ID" value="CAE6943597.1"/>
    <property type="molecule type" value="Genomic_DNA"/>
</dbReference>
<gene>
    <name evidence="2" type="ORF">SNAT2548_LOCUS1308</name>
</gene>
<feature type="compositionally biased region" description="Basic residues" evidence="1">
    <location>
        <begin position="328"/>
        <end position="342"/>
    </location>
</feature>